<evidence type="ECO:0000256" key="1">
    <source>
        <dbReference type="ARBA" id="ARBA00004141"/>
    </source>
</evidence>
<dbReference type="GO" id="GO:0022841">
    <property type="term" value="F:potassium ion leak channel activity"/>
    <property type="evidence" value="ECO:0007669"/>
    <property type="project" value="TreeGrafter"/>
</dbReference>
<dbReference type="PANTHER" id="PTHR11003:SF291">
    <property type="entry name" value="IP11374P"/>
    <property type="match status" value="1"/>
</dbReference>
<keyword evidence="4 9" id="KW-1133">Transmembrane helix</keyword>
<feature type="transmembrane region" description="Helical" evidence="9">
    <location>
        <begin position="141"/>
        <end position="162"/>
    </location>
</feature>
<comment type="subcellular location">
    <subcellularLocation>
        <location evidence="1">Membrane</location>
        <topology evidence="1">Multi-pass membrane protein</topology>
    </subcellularLocation>
</comment>
<proteinExistence type="inferred from homology"/>
<dbReference type="AlphaFoldDB" id="A0A370C9D5"/>
<feature type="domain" description="Potassium channel" evidence="10">
    <location>
        <begin position="190"/>
        <end position="260"/>
    </location>
</feature>
<dbReference type="GO" id="GO:0005886">
    <property type="term" value="C:plasma membrane"/>
    <property type="evidence" value="ECO:0007669"/>
    <property type="project" value="TreeGrafter"/>
</dbReference>
<organism evidence="11 12">
    <name type="scientific">Aspergillus niger ATCC 13496</name>
    <dbReference type="NCBI Taxonomy" id="1353008"/>
    <lineage>
        <taxon>Eukaryota</taxon>
        <taxon>Fungi</taxon>
        <taxon>Dikarya</taxon>
        <taxon>Ascomycota</taxon>
        <taxon>Pezizomycotina</taxon>
        <taxon>Eurotiomycetes</taxon>
        <taxon>Eurotiomycetidae</taxon>
        <taxon>Eurotiales</taxon>
        <taxon>Aspergillaceae</taxon>
        <taxon>Aspergillus</taxon>
        <taxon>Aspergillus subgen. Circumdati</taxon>
    </lineage>
</organism>
<evidence type="ECO:0000259" key="10">
    <source>
        <dbReference type="Pfam" id="PF07885"/>
    </source>
</evidence>
<sequence length="564" mass="63183">MALKTFTFLISNYSVGMSRWWLASTSFPVLAGTISAMATIFGICAVSHGWQEIVSSDAGTAMAAQTTRAVTLKTISLALSATADLTLLLTMLLKWNAVRGYLATALIYFISSMLLFSLIGVTVHQPPQIIAPQTWHYTQNFYYGIFAATSYLFVAFLLSIYACSVRTIHLSIQDRRIIENTSIILRAFTLAAFLLGGAAIYIPIEGWSLADALYWSAYTILTVGIGNIVPKTHLGRSLLIPYATGGITCLGLFVSSIASFSRKMGELRLKFELEQEGIHLHKTPHPDIVKIKQIKSHWQRRHRWIIFSFYFCAWLLLWLVSARIFKSSERNQGWTYFESLYFTFVSLTTIGYGDFYPTSNLGKSFFVFWALLAVPVMTTLVGVVGQVGFHTVVYFVGRIGKGWSWGGFMRRVGVFVDGRRLDLSAPAGRGADVRVAGGDVEVDIERQACPTLDIVTLPLERPRPGQHKLHLCEEIKSLVDILKDDDRDVDLHREWARIESLLSVDEGDGEEVFGAETHRQQVIREVVSVNQSATDRDKEILWMVKLLVEKLCSCLREDVRCEGS</sequence>
<gene>
    <name evidence="11" type="ORF">M747DRAFT_253411</name>
</gene>
<dbReference type="Gene3D" id="1.10.287.70">
    <property type="match status" value="2"/>
</dbReference>
<feature type="transmembrane region" description="Helical" evidence="9">
    <location>
        <begin position="333"/>
        <end position="353"/>
    </location>
</feature>
<dbReference type="GO" id="GO:0030322">
    <property type="term" value="P:stabilization of membrane potential"/>
    <property type="evidence" value="ECO:0007669"/>
    <property type="project" value="TreeGrafter"/>
</dbReference>
<comment type="similarity">
    <text evidence="8">Belongs to the two pore domain potassium channel (TC 1.A.1.8) family.</text>
</comment>
<evidence type="ECO:0000256" key="8">
    <source>
        <dbReference type="RuleBase" id="RU003857"/>
    </source>
</evidence>
<evidence type="ECO:0000256" key="9">
    <source>
        <dbReference type="SAM" id="Phobius"/>
    </source>
</evidence>
<dbReference type="SUPFAM" id="SSF81324">
    <property type="entry name" value="Voltage-gated potassium channels"/>
    <property type="match status" value="2"/>
</dbReference>
<evidence type="ECO:0000256" key="7">
    <source>
        <dbReference type="ARBA" id="ARBA00023303"/>
    </source>
</evidence>
<keyword evidence="7 8" id="KW-0407">Ion channel</keyword>
<dbReference type="PRINTS" id="PR01333">
    <property type="entry name" value="2POREKCHANEL"/>
</dbReference>
<dbReference type="PANTHER" id="PTHR11003">
    <property type="entry name" value="POTASSIUM CHANNEL, SUBFAMILY K"/>
    <property type="match status" value="1"/>
</dbReference>
<dbReference type="Pfam" id="PF07885">
    <property type="entry name" value="Ion_trans_2"/>
    <property type="match status" value="2"/>
</dbReference>
<keyword evidence="5 8" id="KW-0406">Ion transport</keyword>
<dbReference type="GO" id="GO:0015271">
    <property type="term" value="F:outward rectifier potassium channel activity"/>
    <property type="evidence" value="ECO:0007669"/>
    <property type="project" value="TreeGrafter"/>
</dbReference>
<evidence type="ECO:0000256" key="2">
    <source>
        <dbReference type="ARBA" id="ARBA00022448"/>
    </source>
</evidence>
<dbReference type="VEuPathDB" id="FungiDB:M747DRAFT_253411"/>
<protein>
    <submittedName>
        <fullName evidence="11">TOK2 potassium channel</fullName>
    </submittedName>
</protein>
<evidence type="ECO:0000256" key="3">
    <source>
        <dbReference type="ARBA" id="ARBA00022692"/>
    </source>
</evidence>
<name>A0A370C9D5_ASPNG</name>
<feature type="transmembrane region" description="Helical" evidence="9">
    <location>
        <begin position="70"/>
        <end position="93"/>
    </location>
</feature>
<evidence type="ECO:0000313" key="11">
    <source>
        <dbReference type="EMBL" id="RDH24374.1"/>
    </source>
</evidence>
<feature type="transmembrane region" description="Helical" evidence="9">
    <location>
        <begin position="183"/>
        <end position="204"/>
    </location>
</feature>
<evidence type="ECO:0000256" key="6">
    <source>
        <dbReference type="ARBA" id="ARBA00023136"/>
    </source>
</evidence>
<evidence type="ECO:0000256" key="4">
    <source>
        <dbReference type="ARBA" id="ARBA00022989"/>
    </source>
</evidence>
<feature type="transmembrane region" description="Helical" evidence="9">
    <location>
        <begin position="100"/>
        <end position="121"/>
    </location>
</feature>
<dbReference type="EMBL" id="KZ851902">
    <property type="protein sequence ID" value="RDH24374.1"/>
    <property type="molecule type" value="Genomic_DNA"/>
</dbReference>
<accession>A0A370C9D5</accession>
<dbReference type="InterPro" id="IPR003280">
    <property type="entry name" value="2pore_dom_K_chnl"/>
</dbReference>
<feature type="transmembrane region" description="Helical" evidence="9">
    <location>
        <begin position="304"/>
        <end position="321"/>
    </location>
</feature>
<dbReference type="Proteomes" id="UP000253845">
    <property type="component" value="Unassembled WGS sequence"/>
</dbReference>
<feature type="non-terminal residue" evidence="11">
    <location>
        <position position="564"/>
    </location>
</feature>
<keyword evidence="2 8" id="KW-0813">Transport</keyword>
<feature type="transmembrane region" description="Helical" evidence="9">
    <location>
        <begin position="20"/>
        <end position="50"/>
    </location>
</feature>
<feature type="domain" description="Potassium channel" evidence="10">
    <location>
        <begin position="314"/>
        <end position="387"/>
    </location>
</feature>
<feature type="transmembrane region" description="Helical" evidence="9">
    <location>
        <begin position="365"/>
        <end position="389"/>
    </location>
</feature>
<evidence type="ECO:0000256" key="5">
    <source>
        <dbReference type="ARBA" id="ARBA00023065"/>
    </source>
</evidence>
<dbReference type="InterPro" id="IPR013099">
    <property type="entry name" value="K_chnl_dom"/>
</dbReference>
<keyword evidence="6 9" id="KW-0472">Membrane</keyword>
<keyword evidence="3 8" id="KW-0812">Transmembrane</keyword>
<reference evidence="11 12" key="1">
    <citation type="submission" date="2018-07" db="EMBL/GenBank/DDBJ databases">
        <title>Section-level genome sequencing of Aspergillus section Nigri to investigate inter- and intra-species variation.</title>
        <authorList>
            <consortium name="DOE Joint Genome Institute"/>
            <person name="Vesth T.C."/>
            <person name="Nybo J.L."/>
            <person name="Theobald S."/>
            <person name="Frisvad J.C."/>
            <person name="Larsen T.O."/>
            <person name="Nielsen K.F."/>
            <person name="Hoof J.B."/>
            <person name="Brandl J."/>
            <person name="Salamov A."/>
            <person name="Riley R."/>
            <person name="Gladden J.M."/>
            <person name="Phatale P."/>
            <person name="Nielsen M.T."/>
            <person name="Lyhne E.K."/>
            <person name="Kogle M.E."/>
            <person name="Strasser K."/>
            <person name="McDonnell E."/>
            <person name="Barry K."/>
            <person name="Clum A."/>
            <person name="Chen C."/>
            <person name="Nolan M."/>
            <person name="Sandor L."/>
            <person name="Kuo A."/>
            <person name="Lipzen A."/>
            <person name="Hainaut M."/>
            <person name="Drula E."/>
            <person name="Tsang A."/>
            <person name="Magnuson J.K."/>
            <person name="Henrissat B."/>
            <person name="Wiebenga A."/>
            <person name="Simmons B.A."/>
            <person name="Makela M.R."/>
            <person name="De vries R.P."/>
            <person name="Grigoriev I.V."/>
            <person name="Mortensen U.H."/>
            <person name="Baker S.E."/>
            <person name="Andersen M.R."/>
        </authorList>
    </citation>
    <scope>NUCLEOTIDE SEQUENCE [LARGE SCALE GENOMIC DNA]</scope>
    <source>
        <strain evidence="11 12">ATCC 13496</strain>
    </source>
</reference>
<evidence type="ECO:0000313" key="12">
    <source>
        <dbReference type="Proteomes" id="UP000253845"/>
    </source>
</evidence>
<feature type="transmembrane region" description="Helical" evidence="9">
    <location>
        <begin position="239"/>
        <end position="260"/>
    </location>
</feature>